<dbReference type="KEGG" id="pspc:Strain318_000841"/>
<dbReference type="PANTHER" id="PTHR11814">
    <property type="entry name" value="SULFATE TRANSPORTER"/>
    <property type="match status" value="1"/>
</dbReference>
<evidence type="ECO:0000256" key="5">
    <source>
        <dbReference type="SAM" id="Phobius"/>
    </source>
</evidence>
<dbReference type="RefSeq" id="WP_367887284.1">
    <property type="nucleotide sequence ID" value="NZ_CP130612.1"/>
</dbReference>
<keyword evidence="9" id="KW-1185">Reference proteome</keyword>
<feature type="transmembrane region" description="Helical" evidence="5">
    <location>
        <begin position="237"/>
        <end position="259"/>
    </location>
</feature>
<evidence type="ECO:0000256" key="3">
    <source>
        <dbReference type="ARBA" id="ARBA00022989"/>
    </source>
</evidence>
<keyword evidence="4 5" id="KW-0472">Membrane</keyword>
<feature type="transmembrane region" description="Helical" evidence="5">
    <location>
        <begin position="280"/>
        <end position="302"/>
    </location>
</feature>
<organism evidence="8 9">
    <name type="scientific">Pseudogemmatithrix spongiicola</name>
    <dbReference type="NCBI Taxonomy" id="3062599"/>
    <lineage>
        <taxon>Bacteria</taxon>
        <taxon>Pseudomonadati</taxon>
        <taxon>Gemmatimonadota</taxon>
        <taxon>Gemmatimonadia</taxon>
        <taxon>Gemmatimonadales</taxon>
        <taxon>Gemmatimonadaceae</taxon>
        <taxon>Pseudogemmatithrix</taxon>
    </lineage>
</organism>
<evidence type="ECO:0000256" key="2">
    <source>
        <dbReference type="ARBA" id="ARBA00022692"/>
    </source>
</evidence>
<sequence length="493" mass="50472">MPTANMFAYPRQDAVAGFVVFLVALPLCLGIAIASGAPPVSGLVAGAVGGLVVPWISRSPLSVTGPAAGLTAIVLAETQALGSFELFLTATLVAGVLQAGLGFLRSGRFAALVPSAVIKGMLAAIGITIVWKQLPVAVGAAGLADLATSFNVGAALLTLLSLVILYGWRHTPLAKIAVLSPAMVVVLLTSVLAAVFSGVSGLALAPAQFVDVPIGGATALLDAMPRPDWSGFGIAEMWVAAVTVAVVASIETLLSLQAIDRLDPLRRSSPPDRELIAQGTANAVSGFLGGLPVTAVIVRSGANLAAGGRERMSALVHGVLLVVAVVYAAPLLTKIPLAALAAVLIQVGLNLCKPALFSTQVKLGWTQFAPFALTIAAVLALDLLKGVIVGIIVGIAFVLYQNSRGAIVQERSPSGQLLLRFRRDGTFLSKPAIVEMLEAIPDGERVLVDGTGEYIDHDVKEVLASFLADAPRRSILVTVTGIDLSMAAPGGGH</sequence>
<feature type="transmembrane region" description="Helical" evidence="5">
    <location>
        <begin position="146"/>
        <end position="166"/>
    </location>
</feature>
<dbReference type="InterPro" id="IPR011547">
    <property type="entry name" value="SLC26A/SulP_dom"/>
</dbReference>
<feature type="transmembrane region" description="Helical" evidence="5">
    <location>
        <begin position="368"/>
        <end position="400"/>
    </location>
</feature>
<comment type="subcellular location">
    <subcellularLocation>
        <location evidence="1">Membrane</location>
        <topology evidence="1">Multi-pass membrane protein</topology>
    </subcellularLocation>
</comment>
<evidence type="ECO:0000313" key="9">
    <source>
        <dbReference type="Proteomes" id="UP001229955"/>
    </source>
</evidence>
<dbReference type="Proteomes" id="UP001229955">
    <property type="component" value="Chromosome"/>
</dbReference>
<reference evidence="8" key="1">
    <citation type="submission" date="2023-07" db="EMBL/GenBank/DDBJ databases">
        <authorList>
            <person name="Haufschild T."/>
            <person name="Kallscheuer N."/>
            <person name="Hammer J."/>
            <person name="Kohn T."/>
            <person name="Kabuu M."/>
            <person name="Jogler M."/>
            <person name="Wohfarth N."/>
            <person name="Heuer A."/>
            <person name="Rohde M."/>
            <person name="van Teeseling M.C.F."/>
            <person name="Jogler C."/>
        </authorList>
    </citation>
    <scope>NUCLEOTIDE SEQUENCE</scope>
    <source>
        <strain evidence="7">Strain 138</strain>
        <strain evidence="8">Strain 318</strain>
    </source>
</reference>
<dbReference type="Pfam" id="PF00916">
    <property type="entry name" value="Sulfate_transp"/>
    <property type="match status" value="1"/>
</dbReference>
<keyword evidence="3 5" id="KW-1133">Transmembrane helix</keyword>
<proteinExistence type="predicted"/>
<dbReference type="GO" id="GO:0016020">
    <property type="term" value="C:membrane"/>
    <property type="evidence" value="ECO:0007669"/>
    <property type="project" value="UniProtKB-SubCell"/>
</dbReference>
<dbReference type="EMBL" id="CP130612">
    <property type="protein sequence ID" value="WKW11586.1"/>
    <property type="molecule type" value="Genomic_DNA"/>
</dbReference>
<feature type="domain" description="SLC26A/SulP transporter" evidence="6">
    <location>
        <begin position="12"/>
        <end position="353"/>
    </location>
</feature>
<evidence type="ECO:0000259" key="6">
    <source>
        <dbReference type="Pfam" id="PF00916"/>
    </source>
</evidence>
<keyword evidence="2 5" id="KW-0812">Transmembrane</keyword>
<evidence type="ECO:0000256" key="4">
    <source>
        <dbReference type="ARBA" id="ARBA00023136"/>
    </source>
</evidence>
<accession>A0AA49JTD6</accession>
<feature type="transmembrane region" description="Helical" evidence="5">
    <location>
        <begin position="86"/>
        <end position="104"/>
    </location>
</feature>
<name>A0AA49JYW7_9BACT</name>
<dbReference type="GO" id="GO:0055085">
    <property type="term" value="P:transmembrane transport"/>
    <property type="evidence" value="ECO:0007669"/>
    <property type="project" value="InterPro"/>
</dbReference>
<feature type="transmembrane region" description="Helical" evidence="5">
    <location>
        <begin position="116"/>
        <end position="134"/>
    </location>
</feature>
<feature type="transmembrane region" description="Helical" evidence="5">
    <location>
        <begin position="337"/>
        <end position="356"/>
    </location>
</feature>
<dbReference type="InterPro" id="IPR001902">
    <property type="entry name" value="SLC26A/SulP_fam"/>
</dbReference>
<gene>
    <name evidence="7" type="ORF">Strain138_000841</name>
    <name evidence="8" type="ORF">Strain318_000841</name>
</gene>
<feature type="transmembrane region" description="Helical" evidence="5">
    <location>
        <begin position="40"/>
        <end position="56"/>
    </location>
</feature>
<dbReference type="EMBL" id="CP130613">
    <property type="protein sequence ID" value="WKW14496.1"/>
    <property type="molecule type" value="Genomic_DNA"/>
</dbReference>
<feature type="transmembrane region" description="Helical" evidence="5">
    <location>
        <begin position="314"/>
        <end position="332"/>
    </location>
</feature>
<protein>
    <submittedName>
        <fullName evidence="8">SulP family inorganic anion transporter</fullName>
    </submittedName>
</protein>
<evidence type="ECO:0000313" key="8">
    <source>
        <dbReference type="EMBL" id="WKW14496.1"/>
    </source>
</evidence>
<evidence type="ECO:0000313" key="7">
    <source>
        <dbReference type="EMBL" id="WKW11586.1"/>
    </source>
</evidence>
<feature type="transmembrane region" description="Helical" evidence="5">
    <location>
        <begin position="178"/>
        <end position="205"/>
    </location>
</feature>
<dbReference type="AlphaFoldDB" id="A0AA49JYW7"/>
<accession>A0AA49JYW7</accession>
<evidence type="ECO:0000256" key="1">
    <source>
        <dbReference type="ARBA" id="ARBA00004141"/>
    </source>
</evidence>